<evidence type="ECO:0000313" key="3">
    <source>
        <dbReference type="Proteomes" id="UP000244817"/>
    </source>
</evidence>
<sequence length="191" mass="20066">MMGQITTRSILAPVFAIVVASAAQAESLCGVLDRSQVLGTIAGDWQLEGAVSAEGETLSQVRQTLGHVIIDATGRIATAVAPAGEEAPRAALEDDSLTLTSTGVFYDVDRADDIFDTVEAPWIADAVSETPCGPERLLQLGGMFEVGDSTSGIVAVLPYFSDRIVLIGETKITSERGLIFVTRAALLTRAK</sequence>
<feature type="signal peptide" evidence="1">
    <location>
        <begin position="1"/>
        <end position="25"/>
    </location>
</feature>
<dbReference type="AlphaFoldDB" id="A0A2T7FVD1"/>
<keyword evidence="3" id="KW-1185">Reference proteome</keyword>
<dbReference type="EMBL" id="QCYG01000007">
    <property type="protein sequence ID" value="PVA06125.1"/>
    <property type="molecule type" value="Genomic_DNA"/>
</dbReference>
<protein>
    <submittedName>
        <fullName evidence="2">Uncharacterized protein</fullName>
    </submittedName>
</protein>
<dbReference type="OrthoDB" id="7844652at2"/>
<evidence type="ECO:0000313" key="2">
    <source>
        <dbReference type="EMBL" id="PVA06125.1"/>
    </source>
</evidence>
<name>A0A2T7FVD1_9RHOB</name>
<proteinExistence type="predicted"/>
<accession>A0A2T7FVD1</accession>
<feature type="chain" id="PRO_5015525920" evidence="1">
    <location>
        <begin position="26"/>
        <end position="191"/>
    </location>
</feature>
<dbReference type="RefSeq" id="WP_108641493.1">
    <property type="nucleotide sequence ID" value="NZ_QCYG01000007.1"/>
</dbReference>
<comment type="caution">
    <text evidence="2">The sequence shown here is derived from an EMBL/GenBank/DDBJ whole genome shotgun (WGS) entry which is preliminary data.</text>
</comment>
<evidence type="ECO:0000256" key="1">
    <source>
        <dbReference type="SAM" id="SignalP"/>
    </source>
</evidence>
<reference evidence="2 3" key="1">
    <citation type="submission" date="2018-04" db="EMBL/GenBank/DDBJ databases">
        <title>Pelagivirga bohaiensis gen. nov., sp. nov., a bacterium isolated from the Bohai Sea.</title>
        <authorList>
            <person name="Ji X."/>
        </authorList>
    </citation>
    <scope>NUCLEOTIDE SEQUENCE [LARGE SCALE GENOMIC DNA]</scope>
    <source>
        <strain evidence="2 3">BH-SD16</strain>
    </source>
</reference>
<keyword evidence="1" id="KW-0732">Signal</keyword>
<dbReference type="Proteomes" id="UP000244817">
    <property type="component" value="Unassembled WGS sequence"/>
</dbReference>
<organism evidence="2 3">
    <name type="scientific">Thalassorhabdomicrobium marinisediminis</name>
    <dbReference type="NCBI Taxonomy" id="2170577"/>
    <lineage>
        <taxon>Bacteria</taxon>
        <taxon>Pseudomonadati</taxon>
        <taxon>Pseudomonadota</taxon>
        <taxon>Alphaproteobacteria</taxon>
        <taxon>Rhodobacterales</taxon>
        <taxon>Paracoccaceae</taxon>
        <taxon>Thalassorhabdomicrobium</taxon>
    </lineage>
</organism>
<gene>
    <name evidence="2" type="ORF">DC363_12510</name>
</gene>